<comment type="subcellular location">
    <subcellularLocation>
        <location evidence="1">Cytoplasm</location>
        <location evidence="1">Nucleoid</location>
    </subcellularLocation>
</comment>
<evidence type="ECO:0000256" key="3">
    <source>
        <dbReference type="ARBA" id="ARBA00022296"/>
    </source>
</evidence>
<evidence type="ECO:0000256" key="4">
    <source>
        <dbReference type="ARBA" id="ARBA00022490"/>
    </source>
</evidence>
<keyword evidence="6" id="KW-0614">Plasmid</keyword>
<proteinExistence type="inferred from homology"/>
<evidence type="ECO:0000256" key="5">
    <source>
        <dbReference type="ARBA" id="ARBA00023172"/>
    </source>
</evidence>
<dbReference type="InterPro" id="IPR007476">
    <property type="entry name" value="RdgC"/>
</dbReference>
<name>A0ABM5YQ60_9ALTE</name>
<comment type="similarity">
    <text evidence="2">Belongs to the RdgC family.</text>
</comment>
<evidence type="ECO:0000256" key="2">
    <source>
        <dbReference type="ARBA" id="ARBA00008657"/>
    </source>
</evidence>
<reference evidence="6 7" key="1">
    <citation type="submission" date="2015-12" db="EMBL/GenBank/DDBJ databases">
        <title>Intraspecies pangenome expansion in the marine bacterium Alteromonas.</title>
        <authorList>
            <person name="Lopez-Perez M."/>
            <person name="Rodriguez-Valera F."/>
        </authorList>
    </citation>
    <scope>NUCLEOTIDE SEQUENCE [LARGE SCALE GENOMIC DNA]</scope>
    <source>
        <strain evidence="6 7">LMG 21861</strain>
        <plasmid evidence="6 7">pASTE61-200</plasmid>
    </source>
</reference>
<dbReference type="PANTHER" id="PTHR38103:SF1">
    <property type="entry name" value="RECOMBINATION-ASSOCIATED PROTEIN RDGC"/>
    <property type="match status" value="1"/>
</dbReference>
<sequence>MFSRFFKSISCFNIDLSEDEWHNLLDIESLKQLRHIPIKQSQKESIGFSSVTGYHNPDLLYHSVDRFHFLSVTRETKKVSKLKVEQRLVEAKRLLAERRNVVTDDLEEQEVIELKEKIEREELSKKSPDEARINLVLDPLKNRMYVDTVGTDTVIKKTVSIIRKLAPSFKVHPFVANPAETILTQWLYNPKSVLPDELELGNEASLKSPEDAKAKLFKQDLESEEVKILMNHGKQVFDIAVSYQERIGFTLNNVGYLKKVKPRDMFYDGVERVEASESYLQEYQQDWELLVSWMTEFYDWLERKFDLPKTEEDAT</sequence>
<keyword evidence="7" id="KW-1185">Reference proteome</keyword>
<gene>
    <name evidence="6" type="ORF">AVL57_00955</name>
</gene>
<evidence type="ECO:0000313" key="6">
    <source>
        <dbReference type="EMBL" id="AMJ76742.1"/>
    </source>
</evidence>
<keyword evidence="4" id="KW-0963">Cytoplasm</keyword>
<organism evidence="6 7">
    <name type="scientific">Alteromonas stellipolaris</name>
    <dbReference type="NCBI Taxonomy" id="233316"/>
    <lineage>
        <taxon>Bacteria</taxon>
        <taxon>Pseudomonadati</taxon>
        <taxon>Pseudomonadota</taxon>
        <taxon>Gammaproteobacteria</taxon>
        <taxon>Alteromonadales</taxon>
        <taxon>Alteromonadaceae</taxon>
        <taxon>Alteromonas/Salinimonas group</taxon>
        <taxon>Alteromonas</taxon>
    </lineage>
</organism>
<keyword evidence="5" id="KW-0233">DNA recombination</keyword>
<protein>
    <recommendedName>
        <fullName evidence="3">Recombination-associated protein RdgC</fullName>
    </recommendedName>
</protein>
<dbReference type="Pfam" id="PF04381">
    <property type="entry name" value="RdgC"/>
    <property type="match status" value="1"/>
</dbReference>
<geneLocation type="plasmid" evidence="6 7">
    <name>pASTE61-200</name>
</geneLocation>
<evidence type="ECO:0000313" key="7">
    <source>
        <dbReference type="Proteomes" id="UP000056750"/>
    </source>
</evidence>
<dbReference type="EMBL" id="CP013927">
    <property type="protein sequence ID" value="AMJ76742.1"/>
    <property type="molecule type" value="Genomic_DNA"/>
</dbReference>
<dbReference type="Proteomes" id="UP000056750">
    <property type="component" value="Plasmid pASTE61-200"/>
</dbReference>
<dbReference type="PANTHER" id="PTHR38103">
    <property type="entry name" value="RECOMBINATION-ASSOCIATED PROTEIN RDGC"/>
    <property type="match status" value="1"/>
</dbReference>
<accession>A0ABM5YQ60</accession>
<evidence type="ECO:0000256" key="1">
    <source>
        <dbReference type="ARBA" id="ARBA00004453"/>
    </source>
</evidence>
<dbReference type="RefSeq" id="WP_061093781.1">
    <property type="nucleotide sequence ID" value="NZ_CP013927.1"/>
</dbReference>